<proteinExistence type="predicted"/>
<dbReference type="HOGENOM" id="CLU_126392_0_0_9"/>
<gene>
    <name evidence="1" type="ordered locus">Bcell_2719</name>
</gene>
<dbReference type="AlphaFoldDB" id="E6TVF7"/>
<dbReference type="RefSeq" id="WP_013489307.1">
    <property type="nucleotide sequence ID" value="NC_014829.1"/>
</dbReference>
<protein>
    <submittedName>
        <fullName evidence="1">Phage P1-related protein</fullName>
    </submittedName>
</protein>
<dbReference type="Proteomes" id="UP000001401">
    <property type="component" value="Chromosome"/>
</dbReference>
<organism evidence="1 2">
    <name type="scientific">Evansella cellulosilytica (strain ATCC 21833 / DSM 2522 / FERM P-1141 / JCM 9156 / N-4)</name>
    <name type="common">Bacillus cellulosilyticus</name>
    <dbReference type="NCBI Taxonomy" id="649639"/>
    <lineage>
        <taxon>Bacteria</taxon>
        <taxon>Bacillati</taxon>
        <taxon>Bacillota</taxon>
        <taxon>Bacilli</taxon>
        <taxon>Bacillales</taxon>
        <taxon>Bacillaceae</taxon>
        <taxon>Evansella</taxon>
    </lineage>
</organism>
<sequence length="169" mass="21014">MKFACEWLPDLVDFNDYGDWTRYEDILYSIFYQDFVATQQLINNKPVNYRKHPYECDKEQAFFHLTSVDYHKTQDPSNRIPDLRRCERIRWIKALIHNWNCPSGIVKIWREPYKSYERLHFLIEEERYLLVIEERKNYFLLITAYYLDRDHELKKKLKKYNKYKQKTPL</sequence>
<reference evidence="1" key="1">
    <citation type="submission" date="2010-12" db="EMBL/GenBank/DDBJ databases">
        <title>Complete sequence of Bacillus cellulosilyticus DSM 2522.</title>
        <authorList>
            <consortium name="US DOE Joint Genome Institute"/>
            <person name="Lucas S."/>
            <person name="Copeland A."/>
            <person name="Lapidus A."/>
            <person name="Cheng J.-F."/>
            <person name="Bruce D."/>
            <person name="Goodwin L."/>
            <person name="Pitluck S."/>
            <person name="Chertkov O."/>
            <person name="Detter J.C."/>
            <person name="Han C."/>
            <person name="Tapia R."/>
            <person name="Land M."/>
            <person name="Hauser L."/>
            <person name="Jeffries C."/>
            <person name="Kyrpides N."/>
            <person name="Ivanova N."/>
            <person name="Mikhailova N."/>
            <person name="Brumm P."/>
            <person name="Mead D."/>
            <person name="Woyke T."/>
        </authorList>
    </citation>
    <scope>NUCLEOTIDE SEQUENCE [LARGE SCALE GENOMIC DNA]</scope>
    <source>
        <strain evidence="1">DSM 2522</strain>
    </source>
</reference>
<dbReference type="KEGG" id="bco:Bcell_2719"/>
<evidence type="ECO:0000313" key="2">
    <source>
        <dbReference type="Proteomes" id="UP000001401"/>
    </source>
</evidence>
<evidence type="ECO:0000313" key="1">
    <source>
        <dbReference type="EMBL" id="ADU30974.1"/>
    </source>
</evidence>
<dbReference type="OrthoDB" id="7868987at2"/>
<accession>E6TVF7</accession>
<dbReference type="eggNOG" id="ENOG5032W2H">
    <property type="taxonomic scope" value="Bacteria"/>
</dbReference>
<name>E6TVF7_EVAC2</name>
<dbReference type="EMBL" id="CP002394">
    <property type="protein sequence ID" value="ADU30974.1"/>
    <property type="molecule type" value="Genomic_DNA"/>
</dbReference>
<keyword evidence="2" id="KW-1185">Reference proteome</keyword>